<evidence type="ECO:0000313" key="2">
    <source>
        <dbReference type="EMBL" id="CAG8843820.1"/>
    </source>
</evidence>
<evidence type="ECO:0000256" key="1">
    <source>
        <dbReference type="SAM" id="MobiDB-lite"/>
    </source>
</evidence>
<reference evidence="2 3" key="1">
    <citation type="submission" date="2021-06" db="EMBL/GenBank/DDBJ databases">
        <authorList>
            <person name="Kallberg Y."/>
            <person name="Tangrot J."/>
            <person name="Rosling A."/>
        </authorList>
    </citation>
    <scope>NUCLEOTIDE SEQUENCE [LARGE SCALE GENOMIC DNA]</scope>
    <source>
        <strain evidence="2 3">120-4 pot B 10/14</strain>
    </source>
</reference>
<sequence>HTDSNAISNSDTNSEHNDTSSDESLSGDNISADLNMITDYSNET</sequence>
<dbReference type="Proteomes" id="UP000789901">
    <property type="component" value="Unassembled WGS sequence"/>
</dbReference>
<organism evidence="2 3">
    <name type="scientific">Gigaspora margarita</name>
    <dbReference type="NCBI Taxonomy" id="4874"/>
    <lineage>
        <taxon>Eukaryota</taxon>
        <taxon>Fungi</taxon>
        <taxon>Fungi incertae sedis</taxon>
        <taxon>Mucoromycota</taxon>
        <taxon>Glomeromycotina</taxon>
        <taxon>Glomeromycetes</taxon>
        <taxon>Diversisporales</taxon>
        <taxon>Gigasporaceae</taxon>
        <taxon>Gigaspora</taxon>
    </lineage>
</organism>
<dbReference type="EMBL" id="CAJVQB010073686">
    <property type="protein sequence ID" value="CAG8843820.1"/>
    <property type="molecule type" value="Genomic_DNA"/>
</dbReference>
<gene>
    <name evidence="2" type="ORF">GMARGA_LOCUS36747</name>
</gene>
<protein>
    <submittedName>
        <fullName evidence="2">10956_t:CDS:1</fullName>
    </submittedName>
</protein>
<feature type="compositionally biased region" description="Polar residues" evidence="1">
    <location>
        <begin position="1"/>
        <end position="12"/>
    </location>
</feature>
<name>A0ABN7WZ70_GIGMA</name>
<keyword evidence="3" id="KW-1185">Reference proteome</keyword>
<evidence type="ECO:0000313" key="3">
    <source>
        <dbReference type="Proteomes" id="UP000789901"/>
    </source>
</evidence>
<accession>A0ABN7WZ70</accession>
<feature type="region of interest" description="Disordered" evidence="1">
    <location>
        <begin position="1"/>
        <end position="44"/>
    </location>
</feature>
<proteinExistence type="predicted"/>
<comment type="caution">
    <text evidence="2">The sequence shown here is derived from an EMBL/GenBank/DDBJ whole genome shotgun (WGS) entry which is preliminary data.</text>
</comment>
<feature type="non-terminal residue" evidence="2">
    <location>
        <position position="1"/>
    </location>
</feature>
<feature type="non-terminal residue" evidence="2">
    <location>
        <position position="44"/>
    </location>
</feature>